<keyword evidence="3 8" id="KW-0732">Signal</keyword>
<evidence type="ECO:0000259" key="9">
    <source>
        <dbReference type="Pfam" id="PF06814"/>
    </source>
</evidence>
<evidence type="ECO:0000256" key="5">
    <source>
        <dbReference type="ARBA" id="ARBA00023136"/>
    </source>
</evidence>
<keyword evidence="5 7" id="KW-0472">Membrane</keyword>
<feature type="transmembrane region" description="Helical" evidence="7">
    <location>
        <begin position="318"/>
        <end position="336"/>
    </location>
</feature>
<evidence type="ECO:0000256" key="1">
    <source>
        <dbReference type="ARBA" id="ARBA00004141"/>
    </source>
</evidence>
<feature type="signal peptide" evidence="8">
    <location>
        <begin position="1"/>
        <end position="17"/>
    </location>
</feature>
<organism evidence="10 11">
    <name type="scientific">Patella caerulea</name>
    <name type="common">Rayed Mediterranean limpet</name>
    <dbReference type="NCBI Taxonomy" id="87958"/>
    <lineage>
        <taxon>Eukaryota</taxon>
        <taxon>Metazoa</taxon>
        <taxon>Spiralia</taxon>
        <taxon>Lophotrochozoa</taxon>
        <taxon>Mollusca</taxon>
        <taxon>Gastropoda</taxon>
        <taxon>Patellogastropoda</taxon>
        <taxon>Patelloidea</taxon>
        <taxon>Patellidae</taxon>
        <taxon>Patella</taxon>
    </lineage>
</organism>
<dbReference type="GO" id="GO:0016020">
    <property type="term" value="C:membrane"/>
    <property type="evidence" value="ECO:0007669"/>
    <property type="project" value="UniProtKB-SubCell"/>
</dbReference>
<dbReference type="PANTHER" id="PTHR21229:SF2">
    <property type="entry name" value="RE59932P"/>
    <property type="match status" value="1"/>
</dbReference>
<evidence type="ECO:0000313" key="10">
    <source>
        <dbReference type="EMBL" id="KAK6195472.1"/>
    </source>
</evidence>
<evidence type="ECO:0000256" key="8">
    <source>
        <dbReference type="SAM" id="SignalP"/>
    </source>
</evidence>
<feature type="transmembrane region" description="Helical" evidence="7">
    <location>
        <begin position="453"/>
        <end position="475"/>
    </location>
</feature>
<feature type="region of interest" description="Disordered" evidence="6">
    <location>
        <begin position="165"/>
        <end position="229"/>
    </location>
</feature>
<feature type="transmembrane region" description="Helical" evidence="7">
    <location>
        <begin position="388"/>
        <end position="411"/>
    </location>
</feature>
<keyword evidence="2 7" id="KW-0812">Transmembrane</keyword>
<dbReference type="GO" id="GO:0005794">
    <property type="term" value="C:Golgi apparatus"/>
    <property type="evidence" value="ECO:0007669"/>
    <property type="project" value="TreeGrafter"/>
</dbReference>
<proteinExistence type="predicted"/>
<feature type="transmembrane region" description="Helical" evidence="7">
    <location>
        <begin position="348"/>
        <end position="368"/>
    </location>
</feature>
<dbReference type="AlphaFoldDB" id="A0AAN8KHH7"/>
<evidence type="ECO:0000256" key="4">
    <source>
        <dbReference type="ARBA" id="ARBA00022989"/>
    </source>
</evidence>
<dbReference type="EMBL" id="JAZGQO010000001">
    <property type="protein sequence ID" value="KAK6195472.1"/>
    <property type="molecule type" value="Genomic_DNA"/>
</dbReference>
<protein>
    <recommendedName>
        <fullName evidence="9">GOST seven transmembrane domain-containing protein</fullName>
    </recommendedName>
</protein>
<keyword evidence="4 7" id="KW-1133">Transmembrane helix</keyword>
<dbReference type="Proteomes" id="UP001347796">
    <property type="component" value="Unassembled WGS sequence"/>
</dbReference>
<feature type="chain" id="PRO_5042859569" description="GOST seven transmembrane domain-containing protein" evidence="8">
    <location>
        <begin position="18"/>
        <end position="617"/>
    </location>
</feature>
<evidence type="ECO:0000256" key="2">
    <source>
        <dbReference type="ARBA" id="ARBA00022692"/>
    </source>
</evidence>
<dbReference type="Pfam" id="PF06814">
    <property type="entry name" value="GOST_TM"/>
    <property type="match status" value="1"/>
</dbReference>
<feature type="transmembrane region" description="Helical" evidence="7">
    <location>
        <begin position="503"/>
        <end position="523"/>
    </location>
</feature>
<sequence>MFLRVMTMLVVINTALGKRHDLILKDDDRKQITLSSFGFLKGGTLSVNITNFNYKPNSKTLSNENGTLFGFTLDKSGSTGLSSYMESEHTSKCILQDHTTVTGEKTKEQMSVVFFKMDLVNERVIIERVGNDVVNLTVSNLNQKDYRRKKHDQRVTRREAITQSVANTNFLRRQTRDNEGTPEVIKSPIKATIPTTTVSAPSAAPSSVKKVETNPATKNDTDIPSKPTVKPATSVIKETTQDVLVNKIVITKNNQGNYDTHFLVVINSEKEEGLYSLFFHNCLNFEPNMDSTVSMTLQVVEENNGNYLSAGSQPEPTLFFVFFLSYFICGCIWLSVLRKAEKNDVYKIHYLMLAVVWVKSISCLFHGINSHFIAKSGIPDEAWAILWYIVYLTKGALMFGTILLIGAGWAFIKHMLSHKEKKLFAIFLPLQVLEQVAWVIIEESDEGQFRYTTWKQIFFVVDLLCCGAILFPVVWSIRHLQEASAVDGKAAMNLNKLKLFRHFYIMVVCYIYFTRMIVYLLKITLPFRHEWLTEFFREIAVFLFFSVTGYKFRPASNNPYLQVPQDSDDEIEMEEVLTKNGTTDTVSKVNQHLVEKKKNTDKQEEGIKQRESSLEYD</sequence>
<reference evidence="10 11" key="1">
    <citation type="submission" date="2024-01" db="EMBL/GenBank/DDBJ databases">
        <title>The genome of the rayed Mediterranean limpet Patella caerulea (Linnaeus, 1758).</title>
        <authorList>
            <person name="Anh-Thu Weber A."/>
            <person name="Halstead-Nussloch G."/>
        </authorList>
    </citation>
    <scope>NUCLEOTIDE SEQUENCE [LARGE SCALE GENOMIC DNA]</scope>
    <source>
        <strain evidence="10">AATW-2023a</strain>
        <tissue evidence="10">Whole specimen</tissue>
    </source>
</reference>
<comment type="caution">
    <text evidence="10">The sequence shown here is derived from an EMBL/GenBank/DDBJ whole genome shotgun (WGS) entry which is preliminary data.</text>
</comment>
<dbReference type="InterPro" id="IPR009637">
    <property type="entry name" value="GPR107/GPR108-like"/>
</dbReference>
<feature type="region of interest" description="Disordered" evidence="6">
    <location>
        <begin position="593"/>
        <end position="617"/>
    </location>
</feature>
<evidence type="ECO:0000256" key="3">
    <source>
        <dbReference type="ARBA" id="ARBA00022729"/>
    </source>
</evidence>
<comment type="subcellular location">
    <subcellularLocation>
        <location evidence="1">Membrane</location>
        <topology evidence="1">Multi-pass membrane protein</topology>
    </subcellularLocation>
</comment>
<feature type="domain" description="GOST seven transmembrane" evidence="9">
    <location>
        <begin position="316"/>
        <end position="559"/>
    </location>
</feature>
<dbReference type="PANTHER" id="PTHR21229">
    <property type="entry name" value="LUNG SEVEN TRANSMEMBRANE RECEPTOR"/>
    <property type="match status" value="1"/>
</dbReference>
<dbReference type="InterPro" id="IPR053937">
    <property type="entry name" value="GOST_TM"/>
</dbReference>
<evidence type="ECO:0000256" key="6">
    <source>
        <dbReference type="SAM" id="MobiDB-lite"/>
    </source>
</evidence>
<evidence type="ECO:0000256" key="7">
    <source>
        <dbReference type="SAM" id="Phobius"/>
    </source>
</evidence>
<gene>
    <name evidence="10" type="ORF">SNE40_000897</name>
</gene>
<feature type="compositionally biased region" description="Low complexity" evidence="6">
    <location>
        <begin position="194"/>
        <end position="208"/>
    </location>
</feature>
<keyword evidence="11" id="KW-1185">Reference proteome</keyword>
<name>A0AAN8KHH7_PATCE</name>
<accession>A0AAN8KHH7</accession>
<evidence type="ECO:0000313" key="11">
    <source>
        <dbReference type="Proteomes" id="UP001347796"/>
    </source>
</evidence>